<organism evidence="2">
    <name type="scientific">uncultured crenarchaeote</name>
    <dbReference type="NCBI Taxonomy" id="29281"/>
    <lineage>
        <taxon>Archaea</taxon>
        <taxon>Thermoproteota</taxon>
        <taxon>environmental samples</taxon>
    </lineage>
</organism>
<reference evidence="2" key="1">
    <citation type="journal article" date="2007" name="Proc. Natl. Acad. Sci. U.S.A.">
        <title>Linking crenarchaeal and bacterial nitrification to anammox in the Black Sea.</title>
        <authorList>
            <person name="Lam P."/>
            <person name="Jensen M.M."/>
            <person name="Lavik G."/>
            <person name="McGinnis D.F."/>
            <person name="Muller B."/>
            <person name="Schubert C.J."/>
            <person name="Amann R."/>
            <person name="Thamdrup B."/>
            <person name="Kuypers M.M."/>
        </authorList>
    </citation>
    <scope>NUCLEOTIDE SEQUENCE</scope>
</reference>
<name>A5HAX0_9CREN</name>
<protein>
    <submittedName>
        <fullName evidence="2">Putative amoA protein</fullName>
    </submittedName>
</protein>
<feature type="compositionally biased region" description="Polar residues" evidence="1">
    <location>
        <begin position="60"/>
        <end position="71"/>
    </location>
</feature>
<gene>
    <name evidence="2" type="primary">amoA</name>
</gene>
<feature type="non-terminal residue" evidence="2">
    <location>
        <position position="211"/>
    </location>
</feature>
<dbReference type="AlphaFoldDB" id="A5HAX0"/>
<evidence type="ECO:0000256" key="1">
    <source>
        <dbReference type="SAM" id="MobiDB-lite"/>
    </source>
</evidence>
<proteinExistence type="evidence at transcript level"/>
<feature type="region of interest" description="Disordered" evidence="1">
    <location>
        <begin position="133"/>
        <end position="164"/>
    </location>
</feature>
<dbReference type="EMBL" id="EF414257">
    <property type="protein sequence ID" value="ABQ15253.1"/>
    <property type="molecule type" value="mRNA"/>
</dbReference>
<evidence type="ECO:0000313" key="2">
    <source>
        <dbReference type="EMBL" id="ABQ15253.1"/>
    </source>
</evidence>
<accession>A5HAX0</accession>
<feature type="region of interest" description="Disordered" evidence="1">
    <location>
        <begin position="60"/>
        <end position="79"/>
    </location>
</feature>
<feature type="non-terminal residue" evidence="2">
    <location>
        <position position="1"/>
    </location>
</feature>
<sequence length="211" mass="23226">VMVWLRRSHLKESVIAHSVESACAEDVTGYTVHRSCACATHKVEERSVADEGRLRSIRSANADMSNRQSGVLPSPEDQGFLRNNRRRVIARRGRNALSMEIGYYSNTSLECDGGTEKARPALRWLSMSGRHVLGKSGTSTPRRDDEGLGTEVMLPGKASPASKRPYQPQVVKYYGARENSGEGTSAKWHRNFGGVGCNLSSGWSNIQMDGR</sequence>